<evidence type="ECO:0000313" key="2">
    <source>
        <dbReference type="EMBL" id="NYD38390.1"/>
    </source>
</evidence>
<keyword evidence="3" id="KW-1185">Reference proteome</keyword>
<name>A0A7Y9DZT2_9PSEU</name>
<dbReference type="Proteomes" id="UP000535890">
    <property type="component" value="Unassembled WGS sequence"/>
</dbReference>
<proteinExistence type="predicted"/>
<gene>
    <name evidence="2" type="ORF">BJ983_004492</name>
</gene>
<evidence type="ECO:0000256" key="1">
    <source>
        <dbReference type="SAM" id="MobiDB-lite"/>
    </source>
</evidence>
<reference evidence="2 3" key="1">
    <citation type="submission" date="2020-07" db="EMBL/GenBank/DDBJ databases">
        <title>Sequencing the genomes of 1000 actinobacteria strains.</title>
        <authorList>
            <person name="Klenk H.-P."/>
        </authorList>
    </citation>
    <scope>NUCLEOTIDE SEQUENCE [LARGE SCALE GENOMIC DNA]</scope>
    <source>
        <strain evidence="2 3">DSM 45772</strain>
    </source>
</reference>
<feature type="region of interest" description="Disordered" evidence="1">
    <location>
        <begin position="1"/>
        <end position="36"/>
    </location>
</feature>
<dbReference type="EMBL" id="JACCBN010000001">
    <property type="protein sequence ID" value="NYD38390.1"/>
    <property type="molecule type" value="Genomic_DNA"/>
</dbReference>
<comment type="caution">
    <text evidence="2">The sequence shown here is derived from an EMBL/GenBank/DDBJ whole genome shotgun (WGS) entry which is preliminary data.</text>
</comment>
<organism evidence="2 3">
    <name type="scientific">Actinomycetospora corticicola</name>
    <dbReference type="NCBI Taxonomy" id="663602"/>
    <lineage>
        <taxon>Bacteria</taxon>
        <taxon>Bacillati</taxon>
        <taxon>Actinomycetota</taxon>
        <taxon>Actinomycetes</taxon>
        <taxon>Pseudonocardiales</taxon>
        <taxon>Pseudonocardiaceae</taxon>
        <taxon>Actinomycetospora</taxon>
    </lineage>
</organism>
<dbReference type="AlphaFoldDB" id="A0A7Y9DZT2"/>
<accession>A0A7Y9DZT2</accession>
<sequence length="36" mass="3843">MTSDASVTTPLTTPLVTPPPPTRVRALRAPECRIVP</sequence>
<evidence type="ECO:0000313" key="3">
    <source>
        <dbReference type="Proteomes" id="UP000535890"/>
    </source>
</evidence>
<protein>
    <submittedName>
        <fullName evidence="2">Uncharacterized protein</fullName>
    </submittedName>
</protein>